<comment type="similarity">
    <text evidence="2">Belongs to the glycosyl hydrolase 45 (cellulase K) family.</text>
</comment>
<evidence type="ECO:0000256" key="3">
    <source>
        <dbReference type="ARBA" id="ARBA00012601"/>
    </source>
</evidence>
<reference evidence="11" key="1">
    <citation type="journal article" date="2023" name="Mol. Phylogenet. Evol.">
        <title>Genome-scale phylogeny and comparative genomics of the fungal order Sordariales.</title>
        <authorList>
            <person name="Hensen N."/>
            <person name="Bonometti L."/>
            <person name="Westerberg I."/>
            <person name="Brannstrom I.O."/>
            <person name="Guillou S."/>
            <person name="Cros-Aarteil S."/>
            <person name="Calhoun S."/>
            <person name="Haridas S."/>
            <person name="Kuo A."/>
            <person name="Mondo S."/>
            <person name="Pangilinan J."/>
            <person name="Riley R."/>
            <person name="LaButti K."/>
            <person name="Andreopoulos B."/>
            <person name="Lipzen A."/>
            <person name="Chen C."/>
            <person name="Yan M."/>
            <person name="Daum C."/>
            <person name="Ng V."/>
            <person name="Clum A."/>
            <person name="Steindorff A."/>
            <person name="Ohm R.A."/>
            <person name="Martin F."/>
            <person name="Silar P."/>
            <person name="Natvig D.O."/>
            <person name="Lalanne C."/>
            <person name="Gautier V."/>
            <person name="Ament-Velasquez S.L."/>
            <person name="Kruys A."/>
            <person name="Hutchinson M.I."/>
            <person name="Powell A.J."/>
            <person name="Barry K."/>
            <person name="Miller A.N."/>
            <person name="Grigoriev I.V."/>
            <person name="Debuchy R."/>
            <person name="Gladieux P."/>
            <person name="Hiltunen Thoren M."/>
            <person name="Johannesson H."/>
        </authorList>
    </citation>
    <scope>NUCLEOTIDE SEQUENCE</scope>
    <source>
        <strain evidence="11">CBS 990.96</strain>
    </source>
</reference>
<keyword evidence="5" id="KW-0136">Cellulose degradation</keyword>
<dbReference type="Pfam" id="PF02015">
    <property type="entry name" value="Glyco_hydro_45"/>
    <property type="match status" value="1"/>
</dbReference>
<feature type="domain" description="Glycosyl hydrolases family 45 active site" evidence="10">
    <location>
        <begin position="91"/>
        <end position="248"/>
    </location>
</feature>
<dbReference type="EC" id="3.2.1.4" evidence="3"/>
<name>A0AAN7H6W5_9PEZI</name>
<dbReference type="GO" id="GO:0008810">
    <property type="term" value="F:cellulase activity"/>
    <property type="evidence" value="ECO:0007669"/>
    <property type="project" value="UniProtKB-EC"/>
</dbReference>
<comment type="caution">
    <text evidence="11">The sequence shown here is derived from an EMBL/GenBank/DDBJ whole genome shotgun (WGS) entry which is preliminary data.</text>
</comment>
<evidence type="ECO:0000256" key="6">
    <source>
        <dbReference type="ARBA" id="ARBA00023277"/>
    </source>
</evidence>
<dbReference type="Gene3D" id="2.40.40.10">
    <property type="entry name" value="RlpA-like domain"/>
    <property type="match status" value="1"/>
</dbReference>
<comment type="catalytic activity">
    <reaction evidence="1">
        <text>Endohydrolysis of (1-&gt;4)-beta-D-glucosidic linkages in cellulose, lichenin and cereal beta-D-glucans.</text>
        <dbReference type="EC" id="3.2.1.4"/>
    </reaction>
</comment>
<dbReference type="InterPro" id="IPR036908">
    <property type="entry name" value="RlpA-like_sf"/>
</dbReference>
<dbReference type="PANTHER" id="PTHR39730:SF1">
    <property type="entry name" value="ENDOGLUCANASE 1"/>
    <property type="match status" value="1"/>
</dbReference>
<feature type="signal peptide" evidence="9">
    <location>
        <begin position="1"/>
        <end position="20"/>
    </location>
</feature>
<evidence type="ECO:0000256" key="7">
    <source>
        <dbReference type="ARBA" id="ARBA00023295"/>
    </source>
</evidence>
<keyword evidence="4" id="KW-0378">Hydrolase</keyword>
<evidence type="ECO:0000313" key="12">
    <source>
        <dbReference type="Proteomes" id="UP001301958"/>
    </source>
</evidence>
<dbReference type="GO" id="GO:0030245">
    <property type="term" value="P:cellulose catabolic process"/>
    <property type="evidence" value="ECO:0007669"/>
    <property type="project" value="UniProtKB-KW"/>
</dbReference>
<evidence type="ECO:0000313" key="11">
    <source>
        <dbReference type="EMBL" id="KAK4230344.1"/>
    </source>
</evidence>
<protein>
    <recommendedName>
        <fullName evidence="3">cellulase</fullName>
        <ecNumber evidence="3">3.2.1.4</ecNumber>
    </recommendedName>
</protein>
<keyword evidence="9" id="KW-0732">Signal</keyword>
<dbReference type="Proteomes" id="UP001301958">
    <property type="component" value="Unassembled WGS sequence"/>
</dbReference>
<evidence type="ECO:0000259" key="10">
    <source>
        <dbReference type="Pfam" id="PF02015"/>
    </source>
</evidence>
<sequence>MALLTLLITLLTSLLTQALAQTVAKSYTGWDCCKPICASPNARSSRGVTRVCDRSNKPLSLQPGIAALSSCAPPLPPLPFLPPPPQLNPNNAAYLCDTYQPTPVSNDLAYGFAVQVSDTQTPENSNCCKCYQVQWLTGGAANKTMIVQVVTPGGSGGEVKKNDLIILVPGGGLGPWSNGCPNQYGTSYNWGNNQGGVKNREACEKLPKNLWSGCYWRWNWARGELNGWDIVYKPVECPSRLTDISGCKA</sequence>
<dbReference type="PANTHER" id="PTHR39730">
    <property type="entry name" value="ENDOGLUCANASE 1"/>
    <property type="match status" value="1"/>
</dbReference>
<keyword evidence="7" id="KW-0326">Glycosidase</keyword>
<dbReference type="SUPFAM" id="SSF50685">
    <property type="entry name" value="Barwin-like endoglucanases"/>
    <property type="match status" value="1"/>
</dbReference>
<dbReference type="InterPro" id="IPR000334">
    <property type="entry name" value="Glyco_hydro_45"/>
</dbReference>
<dbReference type="AlphaFoldDB" id="A0AAN7H6W5"/>
<organism evidence="11 12">
    <name type="scientific">Podospora fimiseda</name>
    <dbReference type="NCBI Taxonomy" id="252190"/>
    <lineage>
        <taxon>Eukaryota</taxon>
        <taxon>Fungi</taxon>
        <taxon>Dikarya</taxon>
        <taxon>Ascomycota</taxon>
        <taxon>Pezizomycotina</taxon>
        <taxon>Sordariomycetes</taxon>
        <taxon>Sordariomycetidae</taxon>
        <taxon>Sordariales</taxon>
        <taxon>Podosporaceae</taxon>
        <taxon>Podospora</taxon>
    </lineage>
</organism>
<proteinExistence type="inferred from homology"/>
<keyword evidence="6" id="KW-0119">Carbohydrate metabolism</keyword>
<accession>A0AAN7H6W5</accession>
<evidence type="ECO:0000256" key="8">
    <source>
        <dbReference type="ARBA" id="ARBA00023326"/>
    </source>
</evidence>
<reference evidence="11" key="2">
    <citation type="submission" date="2023-05" db="EMBL/GenBank/DDBJ databases">
        <authorList>
            <consortium name="Lawrence Berkeley National Laboratory"/>
            <person name="Steindorff A."/>
            <person name="Hensen N."/>
            <person name="Bonometti L."/>
            <person name="Westerberg I."/>
            <person name="Brannstrom I.O."/>
            <person name="Guillou S."/>
            <person name="Cros-Aarteil S."/>
            <person name="Calhoun S."/>
            <person name="Haridas S."/>
            <person name="Kuo A."/>
            <person name="Mondo S."/>
            <person name="Pangilinan J."/>
            <person name="Riley R."/>
            <person name="Labutti K."/>
            <person name="Andreopoulos B."/>
            <person name="Lipzen A."/>
            <person name="Chen C."/>
            <person name="Yanf M."/>
            <person name="Daum C."/>
            <person name="Ng V."/>
            <person name="Clum A."/>
            <person name="Ohm R."/>
            <person name="Martin F."/>
            <person name="Silar P."/>
            <person name="Natvig D."/>
            <person name="Lalanne C."/>
            <person name="Gautier V."/>
            <person name="Ament-Velasquez S.L."/>
            <person name="Kruys A."/>
            <person name="Hutchinson M.I."/>
            <person name="Powell A.J."/>
            <person name="Barry K."/>
            <person name="Miller A.N."/>
            <person name="Grigoriev I.V."/>
            <person name="Debuchy R."/>
            <person name="Gladieux P."/>
            <person name="Thoren M.H."/>
            <person name="Johannesson H."/>
        </authorList>
    </citation>
    <scope>NUCLEOTIDE SEQUENCE</scope>
    <source>
        <strain evidence="11">CBS 990.96</strain>
    </source>
</reference>
<keyword evidence="12" id="KW-1185">Reference proteome</keyword>
<evidence type="ECO:0000256" key="5">
    <source>
        <dbReference type="ARBA" id="ARBA00023001"/>
    </source>
</evidence>
<evidence type="ECO:0000256" key="9">
    <source>
        <dbReference type="SAM" id="SignalP"/>
    </source>
</evidence>
<gene>
    <name evidence="11" type="ORF">QBC38DRAFT_516269</name>
</gene>
<evidence type="ECO:0000256" key="4">
    <source>
        <dbReference type="ARBA" id="ARBA00022801"/>
    </source>
</evidence>
<dbReference type="EMBL" id="MU865299">
    <property type="protein sequence ID" value="KAK4230344.1"/>
    <property type="molecule type" value="Genomic_DNA"/>
</dbReference>
<evidence type="ECO:0000256" key="2">
    <source>
        <dbReference type="ARBA" id="ARBA00007793"/>
    </source>
</evidence>
<dbReference type="InterPro" id="IPR052288">
    <property type="entry name" value="GH45_Enzymes"/>
</dbReference>
<evidence type="ECO:0000256" key="1">
    <source>
        <dbReference type="ARBA" id="ARBA00000966"/>
    </source>
</evidence>
<feature type="chain" id="PRO_5042879836" description="cellulase" evidence="9">
    <location>
        <begin position="21"/>
        <end position="249"/>
    </location>
</feature>
<keyword evidence="8" id="KW-0624">Polysaccharide degradation</keyword>